<dbReference type="InterPro" id="IPR007159">
    <property type="entry name" value="SpoVT-AbrB_dom"/>
</dbReference>
<dbReference type="PATRIC" id="fig|1603606.3.peg.2439"/>
<reference evidence="3 4" key="1">
    <citation type="submission" date="2015-07" db="EMBL/GenBank/DDBJ databases">
        <title>Isolation and Genomic Characterization of a Novel Halophilic Metal-Reducing Deltaproteobacterium from the Deep Subsurface.</title>
        <authorList>
            <person name="Badalamenti J.P."/>
            <person name="Summers Z.M."/>
            <person name="Gralnick J.A."/>
            <person name="Bond D.R."/>
        </authorList>
    </citation>
    <scope>NUCLEOTIDE SEQUENCE [LARGE SCALE GENOMIC DNA]</scope>
    <source>
        <strain evidence="3 4">WTL</strain>
    </source>
</reference>
<organism evidence="3 4">
    <name type="scientific">Desulfuromonas soudanensis</name>
    <dbReference type="NCBI Taxonomy" id="1603606"/>
    <lineage>
        <taxon>Bacteria</taxon>
        <taxon>Pseudomonadati</taxon>
        <taxon>Thermodesulfobacteriota</taxon>
        <taxon>Desulfuromonadia</taxon>
        <taxon>Desulfuromonadales</taxon>
        <taxon>Desulfuromonadaceae</taxon>
        <taxon>Desulfuromonas</taxon>
    </lineage>
</organism>
<dbReference type="Gene3D" id="2.10.260.10">
    <property type="match status" value="1"/>
</dbReference>
<dbReference type="GO" id="GO:0003677">
    <property type="term" value="F:DNA binding"/>
    <property type="evidence" value="ECO:0007669"/>
    <property type="project" value="UniProtKB-UniRule"/>
</dbReference>
<dbReference type="SUPFAM" id="SSF89447">
    <property type="entry name" value="AbrB/MazE/MraZ-like"/>
    <property type="match status" value="1"/>
</dbReference>
<dbReference type="RefSeq" id="WP_053551066.1">
    <property type="nucleotide sequence ID" value="NZ_CP010802.1"/>
</dbReference>
<gene>
    <name evidence="3" type="ORF">DSOUD_2257</name>
</gene>
<dbReference type="Pfam" id="PF04014">
    <property type="entry name" value="MazE_antitoxin"/>
    <property type="match status" value="1"/>
</dbReference>
<dbReference type="AlphaFoldDB" id="A0A0M4D269"/>
<evidence type="ECO:0000256" key="1">
    <source>
        <dbReference type="PROSITE-ProRule" id="PRU01076"/>
    </source>
</evidence>
<name>A0A0M4D269_9BACT</name>
<evidence type="ECO:0000313" key="4">
    <source>
        <dbReference type="Proteomes" id="UP000057158"/>
    </source>
</evidence>
<protein>
    <submittedName>
        <fullName evidence="3">AbrB family transcriptional regulator</fullName>
    </submittedName>
</protein>
<dbReference type="PROSITE" id="PS51740">
    <property type="entry name" value="SPOVT_ABRB"/>
    <property type="match status" value="1"/>
</dbReference>
<accession>A0A0M4D269</accession>
<evidence type="ECO:0000313" key="3">
    <source>
        <dbReference type="EMBL" id="ALC17021.1"/>
    </source>
</evidence>
<dbReference type="InterPro" id="IPR037914">
    <property type="entry name" value="SpoVT-AbrB_sf"/>
</dbReference>
<dbReference type="SMART" id="SM00966">
    <property type="entry name" value="SpoVT_AbrB"/>
    <property type="match status" value="1"/>
</dbReference>
<keyword evidence="1" id="KW-0238">DNA-binding</keyword>
<keyword evidence="4" id="KW-1185">Reference proteome</keyword>
<sequence length="76" mass="8535">MTTATSKITSKYQATIPEPVRKVLHLKAGDAIAFDIEDDQIRIRKARPLDLVFAEALEGTLTEWDSAADEEAYREL</sequence>
<dbReference type="OrthoDB" id="9810885at2"/>
<dbReference type="EMBL" id="CP010802">
    <property type="protein sequence ID" value="ALC17021.1"/>
    <property type="molecule type" value="Genomic_DNA"/>
</dbReference>
<proteinExistence type="predicted"/>
<dbReference type="NCBIfam" id="TIGR01439">
    <property type="entry name" value="lp_hng_hel_AbrB"/>
    <property type="match status" value="1"/>
</dbReference>
<feature type="domain" description="SpoVT-AbrB" evidence="2">
    <location>
        <begin position="3"/>
        <end position="48"/>
    </location>
</feature>
<evidence type="ECO:0000259" key="2">
    <source>
        <dbReference type="PROSITE" id="PS51740"/>
    </source>
</evidence>
<dbReference type="Proteomes" id="UP000057158">
    <property type="component" value="Chromosome"/>
</dbReference>
<dbReference type="KEGG" id="des:DSOUD_2257"/>
<dbReference type="STRING" id="1603606.DSOUD_2257"/>